<comment type="caution">
    <text evidence="1">The sequence shown here is derived from an EMBL/GenBank/DDBJ whole genome shotgun (WGS) entry which is preliminary data.</text>
</comment>
<keyword evidence="2" id="KW-1185">Reference proteome</keyword>
<evidence type="ECO:0000313" key="2">
    <source>
        <dbReference type="Proteomes" id="UP000325315"/>
    </source>
</evidence>
<name>A0A5B6W147_9ROSI</name>
<sequence length="113" mass="13464">MPNKVNVALKLHKLSTLAMLFQREQWPWIFPNLSVWPSGLSYEWNEKVVEVFLQLNKLYVTLQSSVWNGNCTTTKRSAYCFFCKALRVRHQIFSIYEKRCWLCYLLSKRGILI</sequence>
<organism evidence="1 2">
    <name type="scientific">Gossypium australe</name>
    <dbReference type="NCBI Taxonomy" id="47621"/>
    <lineage>
        <taxon>Eukaryota</taxon>
        <taxon>Viridiplantae</taxon>
        <taxon>Streptophyta</taxon>
        <taxon>Embryophyta</taxon>
        <taxon>Tracheophyta</taxon>
        <taxon>Spermatophyta</taxon>
        <taxon>Magnoliopsida</taxon>
        <taxon>eudicotyledons</taxon>
        <taxon>Gunneridae</taxon>
        <taxon>Pentapetalae</taxon>
        <taxon>rosids</taxon>
        <taxon>malvids</taxon>
        <taxon>Malvales</taxon>
        <taxon>Malvaceae</taxon>
        <taxon>Malvoideae</taxon>
        <taxon>Gossypium</taxon>
    </lineage>
</organism>
<accession>A0A5B6W147</accession>
<evidence type="ECO:0000313" key="1">
    <source>
        <dbReference type="EMBL" id="KAA3474832.1"/>
    </source>
</evidence>
<reference evidence="2" key="1">
    <citation type="journal article" date="2019" name="Plant Biotechnol. J.">
        <title>Genome sequencing of the Australian wild diploid species Gossypium australe highlights disease resistance and delayed gland morphogenesis.</title>
        <authorList>
            <person name="Cai Y."/>
            <person name="Cai X."/>
            <person name="Wang Q."/>
            <person name="Wang P."/>
            <person name="Zhang Y."/>
            <person name="Cai C."/>
            <person name="Xu Y."/>
            <person name="Wang K."/>
            <person name="Zhou Z."/>
            <person name="Wang C."/>
            <person name="Geng S."/>
            <person name="Li B."/>
            <person name="Dong Q."/>
            <person name="Hou Y."/>
            <person name="Wang H."/>
            <person name="Ai P."/>
            <person name="Liu Z."/>
            <person name="Yi F."/>
            <person name="Sun M."/>
            <person name="An G."/>
            <person name="Cheng J."/>
            <person name="Zhang Y."/>
            <person name="Shi Q."/>
            <person name="Xie Y."/>
            <person name="Shi X."/>
            <person name="Chang Y."/>
            <person name="Huang F."/>
            <person name="Chen Y."/>
            <person name="Hong S."/>
            <person name="Mi L."/>
            <person name="Sun Q."/>
            <person name="Zhang L."/>
            <person name="Zhou B."/>
            <person name="Peng R."/>
            <person name="Zhang X."/>
            <person name="Liu F."/>
        </authorList>
    </citation>
    <scope>NUCLEOTIDE SEQUENCE [LARGE SCALE GENOMIC DNA]</scope>
    <source>
        <strain evidence="2">cv. PA1801</strain>
    </source>
</reference>
<gene>
    <name evidence="1" type="ORF">EPI10_025086</name>
</gene>
<dbReference type="EMBL" id="SMMG02000005">
    <property type="protein sequence ID" value="KAA3474832.1"/>
    <property type="molecule type" value="Genomic_DNA"/>
</dbReference>
<proteinExistence type="predicted"/>
<dbReference type="AlphaFoldDB" id="A0A5B6W147"/>
<dbReference type="Proteomes" id="UP000325315">
    <property type="component" value="Unassembled WGS sequence"/>
</dbReference>
<protein>
    <submittedName>
        <fullName evidence="1">Uncharacterized protein</fullName>
    </submittedName>
</protein>